<dbReference type="InterPro" id="IPR029787">
    <property type="entry name" value="Nucleotide_cyclase"/>
</dbReference>
<evidence type="ECO:0000256" key="6">
    <source>
        <dbReference type="ARBA" id="ARBA00023136"/>
    </source>
</evidence>
<dbReference type="Pfam" id="PF00211">
    <property type="entry name" value="Guanylate_cyc"/>
    <property type="match status" value="1"/>
</dbReference>
<dbReference type="InterPro" id="IPR050401">
    <property type="entry name" value="Cyclic_nucleotide_synthase"/>
</dbReference>
<sequence length="352" mass="40293">MCLPNEFMFSHRIPMRCRNVLMLRPRCFLRTCAQSVRSSKHPNSQHLQKSPPDAYGGAGMCLCCALGASCGRARRVPKNPLIDLLATMSCSSLCQRVELCLVEPKSGKRFEFFGANGSPNKQWHYGKGQMRTHWLLRREDYNFFKQEEEEQQQQQEMEPECEDNEFKQLFDPAIFPRTKNIRRDVVPESFVSVTIYFSDIVGFTSISSESTPLQIVNMLNKLYTHRSNSGGSVVRTHRKPPSGNDRRRRCPMRTTADQCLSNVPKTIIISPGRVDVIVSESMGCWSTSGCWRVICTRANFFATACPYWSRKTRTFPLLHTLILSKTKFFDQNALNFRGSQHIVVLCPAHLHI</sequence>
<evidence type="ECO:0000313" key="12">
    <source>
        <dbReference type="WBParaSite" id="Gr19_v10_g14703.t1"/>
    </source>
</evidence>
<evidence type="ECO:0000313" key="11">
    <source>
        <dbReference type="Proteomes" id="UP000887572"/>
    </source>
</evidence>
<dbReference type="PROSITE" id="PS50125">
    <property type="entry name" value="GUANYLATE_CYCLASE_2"/>
    <property type="match status" value="1"/>
</dbReference>
<dbReference type="SUPFAM" id="SSF55073">
    <property type="entry name" value="Nucleotide cyclase"/>
    <property type="match status" value="1"/>
</dbReference>
<dbReference type="GO" id="GO:0001653">
    <property type="term" value="F:peptide receptor activity"/>
    <property type="evidence" value="ECO:0007669"/>
    <property type="project" value="TreeGrafter"/>
</dbReference>
<dbReference type="GO" id="GO:0000166">
    <property type="term" value="F:nucleotide binding"/>
    <property type="evidence" value="ECO:0007669"/>
    <property type="project" value="UniProtKB-KW"/>
</dbReference>
<dbReference type="AlphaFoldDB" id="A0A914H859"/>
<evidence type="ECO:0000256" key="8">
    <source>
        <dbReference type="ARBA" id="ARBA00023239"/>
    </source>
</evidence>
<evidence type="ECO:0000256" key="5">
    <source>
        <dbReference type="ARBA" id="ARBA00022989"/>
    </source>
</evidence>
<dbReference type="Gene3D" id="3.30.70.1230">
    <property type="entry name" value="Nucleotide cyclase"/>
    <property type="match status" value="1"/>
</dbReference>
<feature type="compositionally biased region" description="Basic residues" evidence="9">
    <location>
        <begin position="235"/>
        <end position="249"/>
    </location>
</feature>
<keyword evidence="8" id="KW-0456">Lyase</keyword>
<name>A0A914H859_GLORO</name>
<protein>
    <submittedName>
        <fullName evidence="12">Guanylate cyclase domain-containing protein</fullName>
    </submittedName>
</protein>
<feature type="region of interest" description="Disordered" evidence="9">
    <location>
        <begin position="229"/>
        <end position="249"/>
    </location>
</feature>
<evidence type="ECO:0000259" key="10">
    <source>
        <dbReference type="PROSITE" id="PS50125"/>
    </source>
</evidence>
<keyword evidence="6" id="KW-0472">Membrane</keyword>
<comment type="subcellular location">
    <subcellularLocation>
        <location evidence="2">Membrane</location>
    </subcellularLocation>
</comment>
<dbReference type="PANTHER" id="PTHR11920">
    <property type="entry name" value="GUANYLYL CYCLASE"/>
    <property type="match status" value="1"/>
</dbReference>
<reference evidence="12" key="1">
    <citation type="submission" date="2022-11" db="UniProtKB">
        <authorList>
            <consortium name="WormBaseParasite"/>
        </authorList>
    </citation>
    <scope>IDENTIFICATION</scope>
</reference>
<keyword evidence="11" id="KW-1185">Reference proteome</keyword>
<accession>A0A914H859</accession>
<dbReference type="GO" id="GO:0004383">
    <property type="term" value="F:guanylate cyclase activity"/>
    <property type="evidence" value="ECO:0007669"/>
    <property type="project" value="UniProtKB-EC"/>
</dbReference>
<proteinExistence type="predicted"/>
<evidence type="ECO:0000256" key="1">
    <source>
        <dbReference type="ARBA" id="ARBA00001436"/>
    </source>
</evidence>
<dbReference type="GO" id="GO:0007168">
    <property type="term" value="P:receptor guanylyl cyclase signaling pathway"/>
    <property type="evidence" value="ECO:0007669"/>
    <property type="project" value="TreeGrafter"/>
</dbReference>
<evidence type="ECO:0000256" key="9">
    <source>
        <dbReference type="SAM" id="MobiDB-lite"/>
    </source>
</evidence>
<evidence type="ECO:0000256" key="7">
    <source>
        <dbReference type="ARBA" id="ARBA00023180"/>
    </source>
</evidence>
<keyword evidence="4" id="KW-0547">Nucleotide-binding</keyword>
<evidence type="ECO:0000256" key="4">
    <source>
        <dbReference type="ARBA" id="ARBA00022741"/>
    </source>
</evidence>
<feature type="domain" description="Guanylate cyclase" evidence="10">
    <location>
        <begin position="194"/>
        <end position="224"/>
    </location>
</feature>
<dbReference type="PANTHER" id="PTHR11920:SF501">
    <property type="entry name" value="GUANYLATE CYCLASE 32E"/>
    <property type="match status" value="1"/>
</dbReference>
<evidence type="ECO:0000256" key="3">
    <source>
        <dbReference type="ARBA" id="ARBA00022692"/>
    </source>
</evidence>
<dbReference type="Proteomes" id="UP000887572">
    <property type="component" value="Unplaced"/>
</dbReference>
<evidence type="ECO:0000256" key="2">
    <source>
        <dbReference type="ARBA" id="ARBA00004370"/>
    </source>
</evidence>
<dbReference type="GO" id="GO:0004016">
    <property type="term" value="F:adenylate cyclase activity"/>
    <property type="evidence" value="ECO:0007669"/>
    <property type="project" value="TreeGrafter"/>
</dbReference>
<dbReference type="InterPro" id="IPR001054">
    <property type="entry name" value="A/G_cyclase"/>
</dbReference>
<comment type="catalytic activity">
    <reaction evidence="1">
        <text>GTP = 3',5'-cyclic GMP + diphosphate</text>
        <dbReference type="Rhea" id="RHEA:13665"/>
        <dbReference type="ChEBI" id="CHEBI:33019"/>
        <dbReference type="ChEBI" id="CHEBI:37565"/>
        <dbReference type="ChEBI" id="CHEBI:57746"/>
        <dbReference type="EC" id="4.6.1.2"/>
    </reaction>
</comment>
<keyword evidence="3" id="KW-0812">Transmembrane</keyword>
<dbReference type="GO" id="GO:0005886">
    <property type="term" value="C:plasma membrane"/>
    <property type="evidence" value="ECO:0007669"/>
    <property type="project" value="TreeGrafter"/>
</dbReference>
<organism evidence="11 12">
    <name type="scientific">Globodera rostochiensis</name>
    <name type="common">Golden nematode worm</name>
    <name type="synonym">Heterodera rostochiensis</name>
    <dbReference type="NCBI Taxonomy" id="31243"/>
    <lineage>
        <taxon>Eukaryota</taxon>
        <taxon>Metazoa</taxon>
        <taxon>Ecdysozoa</taxon>
        <taxon>Nematoda</taxon>
        <taxon>Chromadorea</taxon>
        <taxon>Rhabditida</taxon>
        <taxon>Tylenchina</taxon>
        <taxon>Tylenchomorpha</taxon>
        <taxon>Tylenchoidea</taxon>
        <taxon>Heteroderidae</taxon>
        <taxon>Heteroderinae</taxon>
        <taxon>Globodera</taxon>
    </lineage>
</organism>
<keyword evidence="5" id="KW-1133">Transmembrane helix</keyword>
<dbReference type="WBParaSite" id="Gr19_v10_g14703.t1">
    <property type="protein sequence ID" value="Gr19_v10_g14703.t1"/>
    <property type="gene ID" value="Gr19_v10_g14703"/>
</dbReference>
<dbReference type="GO" id="GO:0035556">
    <property type="term" value="P:intracellular signal transduction"/>
    <property type="evidence" value="ECO:0007669"/>
    <property type="project" value="InterPro"/>
</dbReference>
<keyword evidence="7" id="KW-0325">Glycoprotein</keyword>